<sequence>MDKNSKDSFNDRDIDNPYFYQHQEEDVKLMDRNMIKEEKEKRKNKTNKFNKKN</sequence>
<accession>A0A942UYV0</accession>
<comment type="caution">
    <text evidence="2">The sequence shown here is derived from an EMBL/GenBank/DDBJ whole genome shotgun (WGS) entry which is preliminary data.</text>
</comment>
<evidence type="ECO:0000313" key="2">
    <source>
        <dbReference type="EMBL" id="MBS4539516.1"/>
    </source>
</evidence>
<evidence type="ECO:0000313" key="3">
    <source>
        <dbReference type="Proteomes" id="UP000724672"/>
    </source>
</evidence>
<protein>
    <submittedName>
        <fullName evidence="2">Uncharacterized protein</fullName>
    </submittedName>
</protein>
<evidence type="ECO:0000256" key="1">
    <source>
        <dbReference type="SAM" id="MobiDB-lite"/>
    </source>
</evidence>
<dbReference type="EMBL" id="WSFT01000051">
    <property type="protein sequence ID" value="MBS4539516.1"/>
    <property type="molecule type" value="Genomic_DNA"/>
</dbReference>
<feature type="compositionally biased region" description="Basic and acidic residues" evidence="1">
    <location>
        <begin position="1"/>
        <end position="15"/>
    </location>
</feature>
<name>A0A942UYV0_9FIRM</name>
<proteinExistence type="predicted"/>
<gene>
    <name evidence="2" type="ORF">GOQ27_13655</name>
</gene>
<dbReference type="RefSeq" id="WP_203367439.1">
    <property type="nucleotide sequence ID" value="NZ_WSFT01000051.1"/>
</dbReference>
<feature type="region of interest" description="Disordered" evidence="1">
    <location>
        <begin position="1"/>
        <end position="25"/>
    </location>
</feature>
<dbReference type="AlphaFoldDB" id="A0A942UYV0"/>
<keyword evidence="3" id="KW-1185">Reference proteome</keyword>
<reference evidence="2" key="1">
    <citation type="submission" date="2019-12" db="EMBL/GenBank/DDBJ databases">
        <title>Clostridiaceae gen. nov. sp. nov., isolated from sediment in Xinjiang, China.</title>
        <authorList>
            <person name="Zhang R."/>
        </authorList>
    </citation>
    <scope>NUCLEOTIDE SEQUENCE</scope>
    <source>
        <strain evidence="2">D2Q-11</strain>
    </source>
</reference>
<dbReference type="Proteomes" id="UP000724672">
    <property type="component" value="Unassembled WGS sequence"/>
</dbReference>
<organism evidence="2 3">
    <name type="scientific">Anaeromonas frigoriresistens</name>
    <dbReference type="NCBI Taxonomy" id="2683708"/>
    <lineage>
        <taxon>Bacteria</taxon>
        <taxon>Bacillati</taxon>
        <taxon>Bacillota</taxon>
        <taxon>Tissierellia</taxon>
        <taxon>Tissierellales</taxon>
        <taxon>Thermohalobacteraceae</taxon>
        <taxon>Anaeromonas</taxon>
    </lineage>
</organism>